<evidence type="ECO:0000259" key="4">
    <source>
        <dbReference type="Pfam" id="PF00135"/>
    </source>
</evidence>
<sequence>MWTLCILFALLLCHVTSPAPVIPAPWGSIQGIDMEGRGGRKLSGYLGIPFARPPTGELRWQKPHPHPGPGEGKVFVADTVVPACPQDTAMLGVTAGTNEDCLTLDVYVPATVTSPRPVMVFIHGGGMLYGESAPYRPFKLVADGDVIVVAIQYRLGTLGFLSTGDDTLPGNLGLWDQNLALRWVKDNIRAFGGDPEVVTLFGESAGGWSTGLLIELSRLLDCEADTDKKAVECLKTRSADDIVNKTNEWMASSGFTNTIGVRVDGDFIPRDPVELTGDEQYVQEIGMGDIDVIIGFNNKEGAIITIASELEGSPMEGFSDAMMFTSILEHAVKQYNNGQTSTLLNAVVDFFYRGADAGSNNSVPLDALVNLFGDMMFYAHTVEWLRPLAAQPHKGSRYLYVMEHDFHFNRNRVRGSHHGDELWLQFDMVFPEDSMLPKLNKSMSHLSEEDEKMSDLFVKIWTDFAKTGNPNAPLQTALGGDWPEFTSENEAYLSLSLTPQVGRDVMRDRVALWLQLVPQIVSITQRQEEQPAPADSTKDEL</sequence>
<feature type="signal peptide" evidence="3">
    <location>
        <begin position="1"/>
        <end position="18"/>
    </location>
</feature>
<evidence type="ECO:0000256" key="2">
    <source>
        <dbReference type="ARBA" id="ARBA00022801"/>
    </source>
</evidence>
<name>A0ABD0KG90_9CAEN</name>
<organism evidence="5 6">
    <name type="scientific">Batillaria attramentaria</name>
    <dbReference type="NCBI Taxonomy" id="370345"/>
    <lineage>
        <taxon>Eukaryota</taxon>
        <taxon>Metazoa</taxon>
        <taxon>Spiralia</taxon>
        <taxon>Lophotrochozoa</taxon>
        <taxon>Mollusca</taxon>
        <taxon>Gastropoda</taxon>
        <taxon>Caenogastropoda</taxon>
        <taxon>Sorbeoconcha</taxon>
        <taxon>Cerithioidea</taxon>
        <taxon>Batillariidae</taxon>
        <taxon>Batillaria</taxon>
    </lineage>
</organism>
<accession>A0ABD0KG90</accession>
<feature type="chain" id="PRO_5044531982" description="Carboxylic ester hydrolase" evidence="3">
    <location>
        <begin position="19"/>
        <end position="541"/>
    </location>
</feature>
<dbReference type="Pfam" id="PF00135">
    <property type="entry name" value="COesterase"/>
    <property type="match status" value="2"/>
</dbReference>
<feature type="domain" description="Carboxylesterase type B" evidence="4">
    <location>
        <begin position="19"/>
        <end position="213"/>
    </location>
</feature>
<dbReference type="InterPro" id="IPR019826">
    <property type="entry name" value="Carboxylesterase_B_AS"/>
</dbReference>
<evidence type="ECO:0000313" key="5">
    <source>
        <dbReference type="EMBL" id="KAK7486059.1"/>
    </source>
</evidence>
<keyword evidence="3" id="KW-0732">Signal</keyword>
<dbReference type="PROSITE" id="PS00941">
    <property type="entry name" value="CARBOXYLESTERASE_B_2"/>
    <property type="match status" value="1"/>
</dbReference>
<proteinExistence type="inferred from homology"/>
<dbReference type="PROSITE" id="PS00122">
    <property type="entry name" value="CARBOXYLESTERASE_B_1"/>
    <property type="match status" value="1"/>
</dbReference>
<dbReference type="PANTHER" id="PTHR11559">
    <property type="entry name" value="CARBOXYLESTERASE"/>
    <property type="match status" value="1"/>
</dbReference>
<dbReference type="InterPro" id="IPR029058">
    <property type="entry name" value="AB_hydrolase_fold"/>
</dbReference>
<keyword evidence="6" id="KW-1185">Reference proteome</keyword>
<dbReference type="InterPro" id="IPR050309">
    <property type="entry name" value="Type-B_Carboxylest/Lipase"/>
</dbReference>
<feature type="domain" description="Carboxylesterase type B" evidence="4">
    <location>
        <begin position="215"/>
        <end position="513"/>
    </location>
</feature>
<keyword evidence="2 3" id="KW-0378">Hydrolase</keyword>
<evidence type="ECO:0000256" key="1">
    <source>
        <dbReference type="ARBA" id="ARBA00005964"/>
    </source>
</evidence>
<comment type="caution">
    <text evidence="5">The sequence shown here is derived from an EMBL/GenBank/DDBJ whole genome shotgun (WGS) entry which is preliminary data.</text>
</comment>
<gene>
    <name evidence="5" type="ORF">BaRGS_00022668</name>
</gene>
<dbReference type="EMBL" id="JACVVK020000184">
    <property type="protein sequence ID" value="KAK7486059.1"/>
    <property type="molecule type" value="Genomic_DNA"/>
</dbReference>
<evidence type="ECO:0000313" key="6">
    <source>
        <dbReference type="Proteomes" id="UP001519460"/>
    </source>
</evidence>
<dbReference type="Proteomes" id="UP001519460">
    <property type="component" value="Unassembled WGS sequence"/>
</dbReference>
<dbReference type="InterPro" id="IPR002018">
    <property type="entry name" value="CarbesteraseB"/>
</dbReference>
<reference evidence="5 6" key="1">
    <citation type="journal article" date="2023" name="Sci. Data">
        <title>Genome assembly of the Korean intertidal mud-creeper Batillaria attramentaria.</title>
        <authorList>
            <person name="Patra A.K."/>
            <person name="Ho P.T."/>
            <person name="Jun S."/>
            <person name="Lee S.J."/>
            <person name="Kim Y."/>
            <person name="Won Y.J."/>
        </authorList>
    </citation>
    <scope>NUCLEOTIDE SEQUENCE [LARGE SCALE GENOMIC DNA]</scope>
    <source>
        <strain evidence="5">Wonlab-2016</strain>
    </source>
</reference>
<dbReference type="Gene3D" id="3.40.50.1820">
    <property type="entry name" value="alpha/beta hydrolase"/>
    <property type="match status" value="2"/>
</dbReference>
<dbReference type="AlphaFoldDB" id="A0ABD0KG90"/>
<comment type="similarity">
    <text evidence="1 3">Belongs to the type-B carboxylesterase/lipase family.</text>
</comment>
<protein>
    <recommendedName>
        <fullName evidence="3">Carboxylic ester hydrolase</fullName>
        <ecNumber evidence="3">3.1.1.-</ecNumber>
    </recommendedName>
</protein>
<evidence type="ECO:0000256" key="3">
    <source>
        <dbReference type="RuleBase" id="RU361235"/>
    </source>
</evidence>
<dbReference type="SUPFAM" id="SSF53474">
    <property type="entry name" value="alpha/beta-Hydrolases"/>
    <property type="match status" value="1"/>
</dbReference>
<dbReference type="GO" id="GO:0016787">
    <property type="term" value="F:hydrolase activity"/>
    <property type="evidence" value="ECO:0007669"/>
    <property type="project" value="UniProtKB-KW"/>
</dbReference>
<dbReference type="EC" id="3.1.1.-" evidence="3"/>
<dbReference type="InterPro" id="IPR019819">
    <property type="entry name" value="Carboxylesterase_B_CS"/>
</dbReference>